<evidence type="ECO:0000259" key="8">
    <source>
        <dbReference type="Pfam" id="PF14693"/>
    </source>
</evidence>
<dbReference type="SUPFAM" id="SSF50715">
    <property type="entry name" value="Ribosomal protein L25-like"/>
    <property type="match status" value="1"/>
</dbReference>
<dbReference type="NCBIfam" id="TIGR00731">
    <property type="entry name" value="bL25_bact_ctc"/>
    <property type="match status" value="1"/>
</dbReference>
<dbReference type="HAMAP" id="MF_01334">
    <property type="entry name" value="Ribosomal_bL25_CTC"/>
    <property type="match status" value="1"/>
</dbReference>
<feature type="domain" description="Large ribosomal subunit protein bL25 beta" evidence="8">
    <location>
        <begin position="98"/>
        <end position="178"/>
    </location>
</feature>
<dbReference type="GO" id="GO:0008097">
    <property type="term" value="F:5S rRNA binding"/>
    <property type="evidence" value="ECO:0007669"/>
    <property type="project" value="InterPro"/>
</dbReference>
<evidence type="ECO:0000256" key="4">
    <source>
        <dbReference type="ARBA" id="ARBA00023274"/>
    </source>
</evidence>
<dbReference type="GO" id="GO:0006412">
    <property type="term" value="P:translation"/>
    <property type="evidence" value="ECO:0007669"/>
    <property type="project" value="UniProtKB-UniRule"/>
</dbReference>
<gene>
    <name evidence="5" type="primary">rplY</name>
    <name evidence="5" type="synonym">ctc</name>
    <name evidence="9" type="ORF">J4E96_16520</name>
</gene>
<dbReference type="InterPro" id="IPR011035">
    <property type="entry name" value="Ribosomal_bL25/Gln-tRNA_synth"/>
</dbReference>
<keyword evidence="4 5" id="KW-0687">Ribonucleoprotein</keyword>
<protein>
    <recommendedName>
        <fullName evidence="5">Large ribosomal subunit protein bL25</fullName>
    </recommendedName>
    <alternativeName>
        <fullName evidence="5">General stress protein CTC</fullName>
    </alternativeName>
</protein>
<dbReference type="PANTHER" id="PTHR33284">
    <property type="entry name" value="RIBOSOMAL PROTEIN L25/GLN-TRNA SYNTHETASE, ANTI-CODON-BINDING DOMAIN-CONTAINING PROTEIN"/>
    <property type="match status" value="1"/>
</dbReference>
<keyword evidence="10" id="KW-1185">Reference proteome</keyword>
<evidence type="ECO:0000313" key="9">
    <source>
        <dbReference type="EMBL" id="QTE28912.1"/>
    </source>
</evidence>
<reference evidence="9" key="1">
    <citation type="submission" date="2021-03" db="EMBL/GenBank/DDBJ databases">
        <title>Pengzhenrongella sicca gen. nov., sp. nov., a new member of suborder Micrococcineae isolated from High-Arctic tundra soil.</title>
        <authorList>
            <person name="Peng F."/>
        </authorList>
    </citation>
    <scope>NUCLEOTIDE SEQUENCE</scope>
    <source>
        <strain evidence="9">LRZ-2</strain>
    </source>
</reference>
<proteinExistence type="inferred from homology"/>
<dbReference type="InterPro" id="IPR020930">
    <property type="entry name" value="Ribosomal_uL5_bac-type"/>
</dbReference>
<keyword evidence="1 5" id="KW-0699">rRNA-binding</keyword>
<dbReference type="Pfam" id="PF14693">
    <property type="entry name" value="Ribosomal_TL5_C"/>
    <property type="match status" value="1"/>
</dbReference>
<dbReference type="CDD" id="cd00495">
    <property type="entry name" value="Ribosomal_L25_TL5_CTC"/>
    <property type="match status" value="1"/>
</dbReference>
<comment type="subunit">
    <text evidence="5">Part of the 50S ribosomal subunit; part of the 5S rRNA/L5/L18/L25 subcomplex. Contacts the 5S rRNA. Binds to the 5S rRNA independently of L5 and L18.</text>
</comment>
<evidence type="ECO:0000256" key="2">
    <source>
        <dbReference type="ARBA" id="ARBA00022884"/>
    </source>
</evidence>
<dbReference type="Gene3D" id="2.170.120.20">
    <property type="entry name" value="Ribosomal protein L25, beta domain"/>
    <property type="match status" value="1"/>
</dbReference>
<dbReference type="GO" id="GO:0022625">
    <property type="term" value="C:cytosolic large ribosomal subunit"/>
    <property type="evidence" value="ECO:0007669"/>
    <property type="project" value="TreeGrafter"/>
</dbReference>
<dbReference type="InterPro" id="IPR029751">
    <property type="entry name" value="Ribosomal_L25_dom"/>
</dbReference>
<comment type="function">
    <text evidence="5">This is one of the proteins that binds to the 5S RNA in the ribosome where it forms part of the central protuberance.</text>
</comment>
<accession>A0A8A4ZAG3</accession>
<keyword evidence="3 5" id="KW-0689">Ribosomal protein</keyword>
<dbReference type="InterPro" id="IPR037121">
    <property type="entry name" value="Ribosomal_bL25_C"/>
</dbReference>
<dbReference type="KEGG" id="psic:J4E96_16520"/>
<evidence type="ECO:0000313" key="10">
    <source>
        <dbReference type="Proteomes" id="UP000663937"/>
    </source>
</evidence>
<dbReference type="Proteomes" id="UP000663937">
    <property type="component" value="Chromosome"/>
</dbReference>
<name>A0A8A4ZAG3_9MICO</name>
<dbReference type="RefSeq" id="WP_227423161.1">
    <property type="nucleotide sequence ID" value="NZ_CP071868.1"/>
</dbReference>
<dbReference type="InterPro" id="IPR020057">
    <property type="entry name" value="Ribosomal_bL25_b-dom"/>
</dbReference>
<dbReference type="Gene3D" id="2.40.240.10">
    <property type="entry name" value="Ribosomal Protein L25, Chain P"/>
    <property type="match status" value="1"/>
</dbReference>
<evidence type="ECO:0000256" key="5">
    <source>
        <dbReference type="HAMAP-Rule" id="MF_01334"/>
    </source>
</evidence>
<dbReference type="InterPro" id="IPR020056">
    <property type="entry name" value="Rbsml_bL25/Gln-tRNA_synth_N"/>
</dbReference>
<evidence type="ECO:0000256" key="1">
    <source>
        <dbReference type="ARBA" id="ARBA00022730"/>
    </source>
</evidence>
<dbReference type="AlphaFoldDB" id="A0A8A4ZAG3"/>
<evidence type="ECO:0000256" key="3">
    <source>
        <dbReference type="ARBA" id="ARBA00022980"/>
    </source>
</evidence>
<dbReference type="EMBL" id="CP071868">
    <property type="protein sequence ID" value="QTE28912.1"/>
    <property type="molecule type" value="Genomic_DNA"/>
</dbReference>
<feature type="domain" description="Large ribosomal subunit protein bL25 L25" evidence="7">
    <location>
        <begin position="6"/>
        <end position="90"/>
    </location>
</feature>
<dbReference type="GO" id="GO:0003735">
    <property type="term" value="F:structural constituent of ribosome"/>
    <property type="evidence" value="ECO:0007669"/>
    <property type="project" value="InterPro"/>
</dbReference>
<feature type="region of interest" description="Disordered" evidence="6">
    <location>
        <begin position="178"/>
        <end position="209"/>
    </location>
</feature>
<organism evidence="9 10">
    <name type="scientific">Pengzhenrongella sicca</name>
    <dbReference type="NCBI Taxonomy" id="2819238"/>
    <lineage>
        <taxon>Bacteria</taxon>
        <taxon>Bacillati</taxon>
        <taxon>Actinomycetota</taxon>
        <taxon>Actinomycetes</taxon>
        <taxon>Micrococcales</taxon>
        <taxon>Pengzhenrongella</taxon>
    </lineage>
</organism>
<evidence type="ECO:0000256" key="6">
    <source>
        <dbReference type="SAM" id="MobiDB-lite"/>
    </source>
</evidence>
<dbReference type="InterPro" id="IPR001021">
    <property type="entry name" value="Ribosomal_bL25_long"/>
</dbReference>
<comment type="similarity">
    <text evidence="5">Belongs to the bacterial ribosomal protein bL25 family. CTC subfamily.</text>
</comment>
<dbReference type="Pfam" id="PF01386">
    <property type="entry name" value="Ribosomal_L25p"/>
    <property type="match status" value="1"/>
</dbReference>
<sequence length="209" mass="22000">MSEIKLVATARTEFGKGAARRTRRAGQIPAVLYGHGGDPLHVSLPGHQTMLSLKRANALFSIEFDGEQHLAIAKDIQRDPVKDVIEHIDLLLVTRGEKVSVEVLVRVTGEPFPGTIHFVEMQRIALEAEATNLPSSIEVSIEGLVAGTQIRVGDLVLPEGTTLEESPEGIVVTIAEPQSSAADEAADAETAANQAAASAAAAEAAPAED</sequence>
<dbReference type="PANTHER" id="PTHR33284:SF1">
    <property type="entry name" value="RIBOSOMAL PROTEIN L25_GLN-TRNA SYNTHETASE, ANTI-CODON-BINDING DOMAIN-CONTAINING PROTEIN"/>
    <property type="match status" value="1"/>
</dbReference>
<evidence type="ECO:0000259" key="7">
    <source>
        <dbReference type="Pfam" id="PF01386"/>
    </source>
</evidence>
<dbReference type="NCBIfam" id="NF004131">
    <property type="entry name" value="PRK05618.2-1"/>
    <property type="match status" value="1"/>
</dbReference>
<keyword evidence="2 5" id="KW-0694">RNA-binding</keyword>